<keyword evidence="1" id="KW-1133">Transmembrane helix</keyword>
<keyword evidence="3" id="KW-1185">Reference proteome</keyword>
<keyword evidence="1" id="KW-0812">Transmembrane</keyword>
<dbReference type="EMBL" id="CP041217">
    <property type="protein sequence ID" value="QDH21445.1"/>
    <property type="molecule type" value="Genomic_DNA"/>
</dbReference>
<dbReference type="OrthoDB" id="2680209at2"/>
<feature type="transmembrane region" description="Helical" evidence="1">
    <location>
        <begin position="44"/>
        <end position="65"/>
    </location>
</feature>
<gene>
    <name evidence="2" type="ORF">FFV09_11710</name>
</gene>
<keyword evidence="1" id="KW-0472">Membrane</keyword>
<dbReference type="AlphaFoldDB" id="A0A4Y6UZK7"/>
<dbReference type="Proteomes" id="UP000316968">
    <property type="component" value="Chromosome"/>
</dbReference>
<protein>
    <submittedName>
        <fullName evidence="2">Uncharacterized protein</fullName>
    </submittedName>
</protein>
<sequence length="71" mass="8178">MNRNLRPLAFLLIILPIVAALYLTFNSEFFISGGYQLALDGYVISRTLIVIFSFYLVTKLGYYILTNHKKD</sequence>
<evidence type="ECO:0000313" key="3">
    <source>
        <dbReference type="Proteomes" id="UP000316968"/>
    </source>
</evidence>
<evidence type="ECO:0000256" key="1">
    <source>
        <dbReference type="SAM" id="Phobius"/>
    </source>
</evidence>
<name>A0A4Y6UZK7_SACBS</name>
<evidence type="ECO:0000313" key="2">
    <source>
        <dbReference type="EMBL" id="QDH21445.1"/>
    </source>
</evidence>
<reference evidence="2 3" key="1">
    <citation type="submission" date="2019-06" db="EMBL/GenBank/DDBJ databases">
        <title>Saccharibacillus brassicae sp. nov., an endophytic bacterium isolated from Chinese cabbage seeds (Brassica pekinensis).</title>
        <authorList>
            <person name="Jiang L."/>
            <person name="Lee J."/>
            <person name="Kim S.W."/>
        </authorList>
    </citation>
    <scope>NUCLEOTIDE SEQUENCE [LARGE SCALE GENOMIC DNA]</scope>
    <source>
        <strain evidence="3">KCTC 43072 / ATSA2</strain>
    </source>
</reference>
<organism evidence="2 3">
    <name type="scientific">Saccharibacillus brassicae</name>
    <dbReference type="NCBI Taxonomy" id="2583377"/>
    <lineage>
        <taxon>Bacteria</taxon>
        <taxon>Bacillati</taxon>
        <taxon>Bacillota</taxon>
        <taxon>Bacilli</taxon>
        <taxon>Bacillales</taxon>
        <taxon>Paenibacillaceae</taxon>
        <taxon>Saccharibacillus</taxon>
    </lineage>
</organism>
<proteinExistence type="predicted"/>
<accession>A0A4Y6UZK7</accession>
<dbReference type="KEGG" id="saca:FFV09_11710"/>